<dbReference type="PANTHER" id="PTHR43320:SF3">
    <property type="entry name" value="CARBOHYDRATE KINASE PFKB DOMAIN-CONTAINING PROTEIN"/>
    <property type="match status" value="1"/>
</dbReference>
<evidence type="ECO:0000256" key="3">
    <source>
        <dbReference type="ARBA" id="ARBA00022777"/>
    </source>
</evidence>
<reference evidence="5" key="1">
    <citation type="submission" date="2023-07" db="EMBL/GenBank/DDBJ databases">
        <authorList>
            <person name="Kim M."/>
        </authorList>
    </citation>
    <scope>NUCLEOTIDE SEQUENCE</scope>
    <source>
        <strain evidence="5">BIUV-7</strain>
    </source>
</reference>
<evidence type="ECO:0000313" key="6">
    <source>
        <dbReference type="Proteomes" id="UP001169764"/>
    </source>
</evidence>
<name>A0ABT8Y3C6_9SPHN</name>
<dbReference type="InterPro" id="IPR052700">
    <property type="entry name" value="Carb_kinase_PfkB-like"/>
</dbReference>
<dbReference type="Pfam" id="PF00294">
    <property type="entry name" value="PfkB"/>
    <property type="match status" value="1"/>
</dbReference>
<keyword evidence="3 5" id="KW-0418">Kinase</keyword>
<dbReference type="Proteomes" id="UP001169764">
    <property type="component" value="Unassembled WGS sequence"/>
</dbReference>
<evidence type="ECO:0000256" key="2">
    <source>
        <dbReference type="ARBA" id="ARBA00022679"/>
    </source>
</evidence>
<proteinExistence type="inferred from homology"/>
<gene>
    <name evidence="5" type="ORF">Q4F19_00260</name>
</gene>
<feature type="domain" description="Carbohydrate kinase PfkB" evidence="4">
    <location>
        <begin position="55"/>
        <end position="317"/>
    </location>
</feature>
<dbReference type="InterPro" id="IPR011611">
    <property type="entry name" value="PfkB_dom"/>
</dbReference>
<evidence type="ECO:0000313" key="5">
    <source>
        <dbReference type="EMBL" id="MDO6412804.1"/>
    </source>
</evidence>
<organism evidence="5 6">
    <name type="scientific">Sphingomonas natans</name>
    <dbReference type="NCBI Taxonomy" id="3063330"/>
    <lineage>
        <taxon>Bacteria</taxon>
        <taxon>Pseudomonadati</taxon>
        <taxon>Pseudomonadota</taxon>
        <taxon>Alphaproteobacteria</taxon>
        <taxon>Sphingomonadales</taxon>
        <taxon>Sphingomonadaceae</taxon>
        <taxon>Sphingomonas</taxon>
    </lineage>
</organism>
<sequence length="331" mass="34366">MSEPTIDIVAIGNAIVDVLASADDAFLSQNGMTKGAMQLLDADQAKTLYDAMGAAREISGGSAANTLAGAASLGAKCAFIGQVATDQLGEVFTHDIRAQGVDFVTPAKPLDAPTARCLILVSDDGQRTMNTYLGAAQFLPQDAIVEAEIASAKVLLLEGYLWDPAEPREAMKRAIRMAKSAGRKVALGVSAVFCILNHRADFLAMLDAGDIDILFANDEELLALAGTEDFEEAVAFTAAKVELLVTTRGPDGAIAVSGGERASVPAEPIAKIVDTTGAGDLFSAGFLVGYVRGKGLAESLRMGAIAAAEVISHWGARPEVALDKLIAEKMG</sequence>
<dbReference type="GO" id="GO:0016301">
    <property type="term" value="F:kinase activity"/>
    <property type="evidence" value="ECO:0007669"/>
    <property type="project" value="UniProtKB-KW"/>
</dbReference>
<keyword evidence="6" id="KW-1185">Reference proteome</keyword>
<comment type="caution">
    <text evidence="5">The sequence shown here is derived from an EMBL/GenBank/DDBJ whole genome shotgun (WGS) entry which is preliminary data.</text>
</comment>
<dbReference type="SUPFAM" id="SSF53613">
    <property type="entry name" value="Ribokinase-like"/>
    <property type="match status" value="1"/>
</dbReference>
<dbReference type="PANTHER" id="PTHR43320">
    <property type="entry name" value="SUGAR KINASE"/>
    <property type="match status" value="1"/>
</dbReference>
<accession>A0ABT8Y3C6</accession>
<evidence type="ECO:0000259" key="4">
    <source>
        <dbReference type="Pfam" id="PF00294"/>
    </source>
</evidence>
<comment type="similarity">
    <text evidence="1">Belongs to the carbohydrate kinase PfkB family.</text>
</comment>
<dbReference type="EMBL" id="JAUOTP010000001">
    <property type="protein sequence ID" value="MDO6412804.1"/>
    <property type="molecule type" value="Genomic_DNA"/>
</dbReference>
<dbReference type="InterPro" id="IPR002173">
    <property type="entry name" value="Carboh/pur_kinase_PfkB_CS"/>
</dbReference>
<dbReference type="PROSITE" id="PS00584">
    <property type="entry name" value="PFKB_KINASES_2"/>
    <property type="match status" value="1"/>
</dbReference>
<keyword evidence="2" id="KW-0808">Transferase</keyword>
<dbReference type="Gene3D" id="3.40.1190.20">
    <property type="match status" value="1"/>
</dbReference>
<dbReference type="CDD" id="cd01168">
    <property type="entry name" value="adenosine_kinase"/>
    <property type="match status" value="1"/>
</dbReference>
<protein>
    <submittedName>
        <fullName evidence="5">Adenosine kinase</fullName>
    </submittedName>
</protein>
<evidence type="ECO:0000256" key="1">
    <source>
        <dbReference type="ARBA" id="ARBA00010688"/>
    </source>
</evidence>
<dbReference type="RefSeq" id="WP_303539139.1">
    <property type="nucleotide sequence ID" value="NZ_JAUOTP010000001.1"/>
</dbReference>
<dbReference type="InterPro" id="IPR029056">
    <property type="entry name" value="Ribokinase-like"/>
</dbReference>